<dbReference type="EMBL" id="ABEU02000008">
    <property type="protein sequence ID" value="PNR49216.1"/>
    <property type="molecule type" value="Genomic_DNA"/>
</dbReference>
<feature type="compositionally biased region" description="Polar residues" evidence="7">
    <location>
        <begin position="14"/>
        <end position="29"/>
    </location>
</feature>
<dbReference type="InterPro" id="IPR002641">
    <property type="entry name" value="PNPLA_dom"/>
</dbReference>
<dbReference type="PROSITE" id="PS51635">
    <property type="entry name" value="PNPLA"/>
    <property type="match status" value="1"/>
</dbReference>
<dbReference type="RefSeq" id="XP_024383338.1">
    <property type="nucleotide sequence ID" value="XM_024527570.2"/>
</dbReference>
<evidence type="ECO:0000256" key="6">
    <source>
        <dbReference type="RuleBase" id="RU361262"/>
    </source>
</evidence>
<feature type="short sequence motif" description="DGA/G" evidence="5">
    <location>
        <begin position="343"/>
        <end position="345"/>
    </location>
</feature>
<evidence type="ECO:0000256" key="4">
    <source>
        <dbReference type="ARBA" id="ARBA00023098"/>
    </source>
</evidence>
<dbReference type="OMA" id="GHNCAEN"/>
<dbReference type="EnsemblPlants" id="Pp3c8_3580V3.2">
    <property type="protein sequence ID" value="Pp3c8_3580V3.2"/>
    <property type="gene ID" value="Pp3c8_3580"/>
</dbReference>
<dbReference type="PANTHER" id="PTHR32241:SF22">
    <property type="entry name" value="PATATIN"/>
    <property type="match status" value="1"/>
</dbReference>
<evidence type="ECO:0000313" key="11">
    <source>
        <dbReference type="Proteomes" id="UP000006727"/>
    </source>
</evidence>
<dbReference type="PaxDb" id="3218-PP1S35_237V6.1"/>
<proteinExistence type="inferred from homology"/>
<dbReference type="PANTHER" id="PTHR32241">
    <property type="entry name" value="PATATIN-LIKE PROTEIN 6"/>
    <property type="match status" value="1"/>
</dbReference>
<keyword evidence="11" id="KW-1185">Reference proteome</keyword>
<feature type="active site" description="Nucleophile" evidence="5">
    <location>
        <position position="194"/>
    </location>
</feature>
<dbReference type="Proteomes" id="UP000006727">
    <property type="component" value="Chromosome 8"/>
</dbReference>
<dbReference type="Gramene" id="Pp3c8_3580V3.1">
    <property type="protein sequence ID" value="Pp3c8_3580V3.1"/>
    <property type="gene ID" value="Pp3c8_3580"/>
</dbReference>
<reference evidence="9 11" key="2">
    <citation type="journal article" date="2018" name="Plant J.">
        <title>The Physcomitrella patens chromosome-scale assembly reveals moss genome structure and evolution.</title>
        <authorList>
            <person name="Lang D."/>
            <person name="Ullrich K.K."/>
            <person name="Murat F."/>
            <person name="Fuchs J."/>
            <person name="Jenkins J."/>
            <person name="Haas F.B."/>
            <person name="Piednoel M."/>
            <person name="Gundlach H."/>
            <person name="Van Bel M."/>
            <person name="Meyberg R."/>
            <person name="Vives C."/>
            <person name="Morata J."/>
            <person name="Symeonidi A."/>
            <person name="Hiss M."/>
            <person name="Muchero W."/>
            <person name="Kamisugi Y."/>
            <person name="Saleh O."/>
            <person name="Blanc G."/>
            <person name="Decker E.L."/>
            <person name="van Gessel N."/>
            <person name="Grimwood J."/>
            <person name="Hayes R.D."/>
            <person name="Graham S.W."/>
            <person name="Gunter L.E."/>
            <person name="McDaniel S.F."/>
            <person name="Hoernstein S.N.W."/>
            <person name="Larsson A."/>
            <person name="Li F.W."/>
            <person name="Perroud P.F."/>
            <person name="Phillips J."/>
            <person name="Ranjan P."/>
            <person name="Rokshar D.S."/>
            <person name="Rothfels C.J."/>
            <person name="Schneider L."/>
            <person name="Shu S."/>
            <person name="Stevenson D.W."/>
            <person name="Thummler F."/>
            <person name="Tillich M."/>
            <person name="Villarreal Aguilar J.C."/>
            <person name="Widiez T."/>
            <person name="Wong G.K."/>
            <person name="Wymore A."/>
            <person name="Zhang Y."/>
            <person name="Zimmer A.D."/>
            <person name="Quatrano R.S."/>
            <person name="Mayer K.F.X."/>
            <person name="Goodstein D."/>
            <person name="Casacuberta J.M."/>
            <person name="Vandepoele K."/>
            <person name="Reski R."/>
            <person name="Cuming A.C."/>
            <person name="Tuskan G.A."/>
            <person name="Maumus F."/>
            <person name="Salse J."/>
            <person name="Schmutz J."/>
            <person name="Rensing S.A."/>
        </authorList>
    </citation>
    <scope>NUCLEOTIDE SEQUENCE [LARGE SCALE GENOMIC DNA]</scope>
    <source>
        <strain evidence="10 11">cv. Gransden 2004</strain>
    </source>
</reference>
<dbReference type="AlphaFoldDB" id="A0A2K1K611"/>
<evidence type="ECO:0000313" key="9">
    <source>
        <dbReference type="EMBL" id="PNR49216.1"/>
    </source>
</evidence>
<keyword evidence="3 5" id="KW-0442">Lipid degradation</keyword>
<gene>
    <name evidence="10" type="primary">LOC112286045</name>
    <name evidence="9" type="ORF">PHYPA_011112</name>
</gene>
<keyword evidence="4 5" id="KW-0443">Lipid metabolism</keyword>
<dbReference type="EnsemblPlants" id="Pp3c8_3580V3.1">
    <property type="protein sequence ID" value="Pp3c8_3580V3.1"/>
    <property type="gene ID" value="Pp3c8_3580"/>
</dbReference>
<evidence type="ECO:0000313" key="10">
    <source>
        <dbReference type="EnsemblPlants" id="Pp3c8_3580V3.1"/>
    </source>
</evidence>
<keyword evidence="2 5" id="KW-0378">Hydrolase</keyword>
<dbReference type="OrthoDB" id="1922803at2759"/>
<dbReference type="GO" id="GO:0016042">
    <property type="term" value="P:lipid catabolic process"/>
    <property type="evidence" value="ECO:0007669"/>
    <property type="project" value="UniProtKB-UniRule"/>
</dbReference>
<sequence>MEEGGDGAEEAAPSNFTTRPAPQKTQVGSANVKLPDQMRRESATIPKRLYHAVSIDENQKMKDLNNYPKKNLDYKDDAGIARMSSATMVGIRSFLDTFPSRPMEADAGANIQQGPIGGVKSGLQGWDSDLLDLPIGEGGPPTKRKLCILSMDGGGIRGLIAARTLTRLENLIQEKLGCEEVHLSDYFDLFTGTSTGAILATMLVVPDEKGHPQFSAKGCCEFYSKNGEYIFRPRWYDPFHGSVRQFYRPKYSPRRFEDLLKQHTIMKNGKVLTLVDALKPLLITSFDISRATPFFFVRQAAANDPSRNFTLWETCRATAAAPTYFPPAFVTSVDGKFSGTMIDGGAIQNNPALVATTHGLANNEDFPYATSLNDVLILSLGAGQADNKHNLEKAKKWGMSGWLRPLMSIMMDGTSDTVDYQLSAAFAGHNCAENYLRIQLSGLPNKTALMDCCTPQNISDLIKCTDELLQKKAVMRNENGDRITLEQTFDERLSWFADQLIIQKKLREEPPKDPSFSDHSLPPYKQDVMGPQGQMVSPFFAHMFEHHKDFGGSKKARSFRF</sequence>
<comment type="similarity">
    <text evidence="1 6">Belongs to the patatin family.</text>
</comment>
<feature type="short sequence motif" description="GXGXXG" evidence="5">
    <location>
        <begin position="153"/>
        <end position="158"/>
    </location>
</feature>
<dbReference type="Gramene" id="Pp3c8_3580V3.2">
    <property type="protein sequence ID" value="Pp3c8_3580V3.2"/>
    <property type="gene ID" value="Pp3c8_3580"/>
</dbReference>
<dbReference type="Gene3D" id="3.40.1090.10">
    <property type="entry name" value="Cytosolic phospholipase A2 catalytic domain"/>
    <property type="match status" value="1"/>
</dbReference>
<comment type="function">
    <text evidence="6">Lipolytic acyl hydrolase (LAH).</text>
</comment>
<reference evidence="9 11" key="1">
    <citation type="journal article" date="2008" name="Science">
        <title>The Physcomitrella genome reveals evolutionary insights into the conquest of land by plants.</title>
        <authorList>
            <person name="Rensing S."/>
            <person name="Lang D."/>
            <person name="Zimmer A."/>
            <person name="Terry A."/>
            <person name="Salamov A."/>
            <person name="Shapiro H."/>
            <person name="Nishiyama T."/>
            <person name="Perroud P.-F."/>
            <person name="Lindquist E."/>
            <person name="Kamisugi Y."/>
            <person name="Tanahashi T."/>
            <person name="Sakakibara K."/>
            <person name="Fujita T."/>
            <person name="Oishi K."/>
            <person name="Shin-I T."/>
            <person name="Kuroki Y."/>
            <person name="Toyoda A."/>
            <person name="Suzuki Y."/>
            <person name="Hashimoto A."/>
            <person name="Yamaguchi K."/>
            <person name="Sugano A."/>
            <person name="Kohara Y."/>
            <person name="Fujiyama A."/>
            <person name="Anterola A."/>
            <person name="Aoki S."/>
            <person name="Ashton N."/>
            <person name="Barbazuk W.B."/>
            <person name="Barker E."/>
            <person name="Bennetzen J."/>
            <person name="Bezanilla M."/>
            <person name="Blankenship R."/>
            <person name="Cho S.H."/>
            <person name="Dutcher S."/>
            <person name="Estelle M."/>
            <person name="Fawcett J.A."/>
            <person name="Gundlach H."/>
            <person name="Hanada K."/>
            <person name="Heyl A."/>
            <person name="Hicks K.A."/>
            <person name="Hugh J."/>
            <person name="Lohr M."/>
            <person name="Mayer K."/>
            <person name="Melkozernov A."/>
            <person name="Murata T."/>
            <person name="Nelson D."/>
            <person name="Pils B."/>
            <person name="Prigge M."/>
            <person name="Reiss B."/>
            <person name="Renner T."/>
            <person name="Rombauts S."/>
            <person name="Rushton P."/>
            <person name="Sanderfoot A."/>
            <person name="Schween G."/>
            <person name="Shiu S.-H."/>
            <person name="Stueber K."/>
            <person name="Theodoulou F.L."/>
            <person name="Tu H."/>
            <person name="Van de Peer Y."/>
            <person name="Verrier P.J."/>
            <person name="Waters E."/>
            <person name="Wood A."/>
            <person name="Yang L."/>
            <person name="Cove D."/>
            <person name="Cuming A."/>
            <person name="Hasebe M."/>
            <person name="Lucas S."/>
            <person name="Mishler D.B."/>
            <person name="Reski R."/>
            <person name="Grigoriev I."/>
            <person name="Quatrano R.S."/>
            <person name="Boore J.L."/>
        </authorList>
    </citation>
    <scope>NUCLEOTIDE SEQUENCE [LARGE SCALE GENOMIC DNA]</scope>
    <source>
        <strain evidence="10 11">cv. Gransden 2004</strain>
    </source>
</reference>
<dbReference type="EC" id="3.1.1.-" evidence="6"/>
<accession>A0A2K1K611</accession>
<evidence type="ECO:0000256" key="2">
    <source>
        <dbReference type="ARBA" id="ARBA00022801"/>
    </source>
</evidence>
<protein>
    <recommendedName>
        <fullName evidence="6">Patatin</fullName>
        <ecNumber evidence="6">3.1.1.-</ecNumber>
    </recommendedName>
</protein>
<feature type="domain" description="PNPLA" evidence="8">
    <location>
        <begin position="149"/>
        <end position="356"/>
    </location>
</feature>
<evidence type="ECO:0000256" key="1">
    <source>
        <dbReference type="ARBA" id="ARBA00010240"/>
    </source>
</evidence>
<evidence type="ECO:0000256" key="3">
    <source>
        <dbReference type="ARBA" id="ARBA00022963"/>
    </source>
</evidence>
<feature type="active site" description="Proton acceptor" evidence="5">
    <location>
        <position position="343"/>
    </location>
</feature>
<evidence type="ECO:0000256" key="7">
    <source>
        <dbReference type="SAM" id="MobiDB-lite"/>
    </source>
</evidence>
<feature type="region of interest" description="Disordered" evidence="7">
    <location>
        <begin position="1"/>
        <end position="38"/>
    </location>
</feature>
<feature type="short sequence motif" description="GXSXG" evidence="5">
    <location>
        <begin position="192"/>
        <end position="196"/>
    </location>
</feature>
<name>A0A2K1K611_PHYPA</name>
<comment type="domain">
    <text evidence="6">The nitrogen atoms of the two glycine residues in the GGXR motif define the oxyanion hole, and stabilize the oxyanion that forms during the nucleophilic attack by the catalytic serine during substrate cleavage.</text>
</comment>
<dbReference type="InterPro" id="IPR016035">
    <property type="entry name" value="Acyl_Trfase/lysoPLipase"/>
</dbReference>
<organism evidence="9">
    <name type="scientific">Physcomitrium patens</name>
    <name type="common">Spreading-leaved earth moss</name>
    <name type="synonym">Physcomitrella patens</name>
    <dbReference type="NCBI Taxonomy" id="3218"/>
    <lineage>
        <taxon>Eukaryota</taxon>
        <taxon>Viridiplantae</taxon>
        <taxon>Streptophyta</taxon>
        <taxon>Embryophyta</taxon>
        <taxon>Bryophyta</taxon>
        <taxon>Bryophytina</taxon>
        <taxon>Bryopsida</taxon>
        <taxon>Funariidae</taxon>
        <taxon>Funariales</taxon>
        <taxon>Funariaceae</taxon>
        <taxon>Physcomitrium</taxon>
    </lineage>
</organism>
<reference evidence="10" key="3">
    <citation type="submission" date="2020-12" db="UniProtKB">
        <authorList>
            <consortium name="EnsemblPlants"/>
        </authorList>
    </citation>
    <scope>IDENTIFICATION</scope>
</reference>
<evidence type="ECO:0000256" key="5">
    <source>
        <dbReference type="PROSITE-ProRule" id="PRU01161"/>
    </source>
</evidence>
<dbReference type="Pfam" id="PF01734">
    <property type="entry name" value="Patatin"/>
    <property type="match status" value="1"/>
</dbReference>
<evidence type="ECO:0000259" key="8">
    <source>
        <dbReference type="PROSITE" id="PS51635"/>
    </source>
</evidence>
<dbReference type="SUPFAM" id="SSF52151">
    <property type="entry name" value="FabD/lysophospholipase-like"/>
    <property type="match status" value="1"/>
</dbReference>
<dbReference type="GO" id="GO:0016787">
    <property type="term" value="F:hydrolase activity"/>
    <property type="evidence" value="ECO:0007669"/>
    <property type="project" value="UniProtKB-UniRule"/>
</dbReference>
<dbReference type="GeneID" id="112286045"/>